<sequence length="364" mass="41146">MSLEHTYAIIMAGGGGTRLWPISRRKRPKQLLPLVEQRSLFQATVDRLRAIFPPERILVVTVAEQVQALQKQAPVLLPQNFLVEPVPRGTASVVALAAGVLSRRDPQAMMAILPSDHFIRNQDLFALLLRVAFDVAEAGYLVTLGITPTYPATVYGYIQRGEPLPEQFFYPAYRVLRFKEKPGEAEARQMLLSGEYSWNSGMFVWRADVILEEIARHMPDLKQTLDLILSDWDTPKRQETLERLWPSLRNETIDYGVMEHAAKVAVLPASGLEWSDIGNWDSLFDVLVPDEHGNIVFGSNHLSLETSHSLVYGNHDGRLIVTIGVDNLIVVDSGDVLLICRKDQAPRVRQVVEYLKQNRKEEYL</sequence>
<keyword evidence="5" id="KW-0547">Nucleotide-binding</keyword>
<dbReference type="FunFam" id="3.90.550.10:FF:000046">
    <property type="entry name" value="Mannose-1-phosphate guanylyltransferase (GDP)"/>
    <property type="match status" value="1"/>
</dbReference>
<reference evidence="10" key="1">
    <citation type="journal article" date="2005" name="Environ. Microbiol.">
        <title>Genetic and functional properties of uncultivated thermophilic crenarchaeotes from a subsurface gold mine as revealed by analysis of genome fragments.</title>
        <authorList>
            <person name="Nunoura T."/>
            <person name="Hirayama H."/>
            <person name="Takami H."/>
            <person name="Oida H."/>
            <person name="Nishi S."/>
            <person name="Shimamura S."/>
            <person name="Suzuki Y."/>
            <person name="Inagaki F."/>
            <person name="Takai K."/>
            <person name="Nealson K.H."/>
            <person name="Horikoshi K."/>
        </authorList>
    </citation>
    <scope>NUCLEOTIDE SEQUENCE</scope>
</reference>
<dbReference type="Pfam" id="PF22640">
    <property type="entry name" value="ManC_GMP_beta-helix"/>
    <property type="match status" value="1"/>
</dbReference>
<evidence type="ECO:0000259" key="8">
    <source>
        <dbReference type="Pfam" id="PF00483"/>
    </source>
</evidence>
<organism evidence="10">
    <name type="scientific">uncultured Chloroflexota bacterium</name>
    <dbReference type="NCBI Taxonomy" id="166587"/>
    <lineage>
        <taxon>Bacteria</taxon>
        <taxon>Bacillati</taxon>
        <taxon>Chloroflexota</taxon>
        <taxon>environmental samples</taxon>
    </lineage>
</organism>
<dbReference type="PANTHER" id="PTHR46390:SF1">
    <property type="entry name" value="MANNOSE-1-PHOSPHATE GUANYLYLTRANSFERASE"/>
    <property type="match status" value="1"/>
</dbReference>
<dbReference type="InterPro" id="IPR049577">
    <property type="entry name" value="GMPP_N"/>
</dbReference>
<comment type="catalytic activity">
    <reaction evidence="7">
        <text>alpha-D-mannose 1-phosphate + GTP + H(+) = GDP-alpha-D-mannose + diphosphate</text>
        <dbReference type="Rhea" id="RHEA:15229"/>
        <dbReference type="ChEBI" id="CHEBI:15378"/>
        <dbReference type="ChEBI" id="CHEBI:33019"/>
        <dbReference type="ChEBI" id="CHEBI:37565"/>
        <dbReference type="ChEBI" id="CHEBI:57527"/>
        <dbReference type="ChEBI" id="CHEBI:58409"/>
        <dbReference type="EC" id="2.7.7.13"/>
    </reaction>
</comment>
<dbReference type="SUPFAM" id="SSF53448">
    <property type="entry name" value="Nucleotide-diphospho-sugar transferases"/>
    <property type="match status" value="1"/>
</dbReference>
<dbReference type="InterPro" id="IPR029044">
    <property type="entry name" value="Nucleotide-diphossugar_trans"/>
</dbReference>
<keyword evidence="3 10" id="KW-0808">Transferase</keyword>
<dbReference type="InterPro" id="IPR054566">
    <property type="entry name" value="ManC/GMP-like_b-helix"/>
</dbReference>
<dbReference type="GO" id="GO:0004475">
    <property type="term" value="F:mannose-1-phosphate guanylyltransferase (GTP) activity"/>
    <property type="evidence" value="ECO:0007669"/>
    <property type="project" value="UniProtKB-EC"/>
</dbReference>
<dbReference type="CDD" id="cd02509">
    <property type="entry name" value="GDP-M1P_Guanylyltransferase"/>
    <property type="match status" value="1"/>
</dbReference>
<dbReference type="InterPro" id="IPR005835">
    <property type="entry name" value="NTP_transferase_dom"/>
</dbReference>
<dbReference type="AlphaFoldDB" id="H5SLA1"/>
<dbReference type="PANTHER" id="PTHR46390">
    <property type="entry name" value="MANNOSE-1-PHOSPHATE GUANYLYLTRANSFERASE"/>
    <property type="match status" value="1"/>
</dbReference>
<feature type="domain" description="MannoseP isomerase/GMP-like beta-helix" evidence="9">
    <location>
        <begin position="300"/>
        <end position="355"/>
    </location>
</feature>
<dbReference type="SUPFAM" id="SSF159283">
    <property type="entry name" value="Guanosine diphospho-D-mannose pyrophosphorylase/mannose-6-phosphate isomerase linker domain"/>
    <property type="match status" value="1"/>
</dbReference>
<protein>
    <recommendedName>
        <fullName evidence="2">mannose-1-phosphate guanylyltransferase</fullName>
        <ecNumber evidence="2">2.7.7.13</ecNumber>
    </recommendedName>
</protein>
<dbReference type="EMBL" id="AP011762">
    <property type="protein sequence ID" value="BAL56937.1"/>
    <property type="molecule type" value="Genomic_DNA"/>
</dbReference>
<keyword evidence="4 10" id="KW-0548">Nucleotidyltransferase</keyword>
<evidence type="ECO:0000256" key="7">
    <source>
        <dbReference type="ARBA" id="ARBA00047343"/>
    </source>
</evidence>
<dbReference type="Gene3D" id="3.90.550.10">
    <property type="entry name" value="Spore Coat Polysaccharide Biosynthesis Protein SpsA, Chain A"/>
    <property type="match status" value="1"/>
</dbReference>
<comment type="similarity">
    <text evidence="1">Belongs to the mannose-6-phosphate isomerase type 2 family.</text>
</comment>
<dbReference type="EC" id="2.7.7.13" evidence="2"/>
<accession>H5SLA1</accession>
<evidence type="ECO:0000313" key="10">
    <source>
        <dbReference type="EMBL" id="BAL56937.1"/>
    </source>
</evidence>
<feature type="domain" description="Nucleotidyl transferase" evidence="8">
    <location>
        <begin position="8"/>
        <end position="287"/>
    </location>
</feature>
<evidence type="ECO:0000256" key="3">
    <source>
        <dbReference type="ARBA" id="ARBA00022679"/>
    </source>
</evidence>
<evidence type="ECO:0000256" key="2">
    <source>
        <dbReference type="ARBA" id="ARBA00012387"/>
    </source>
</evidence>
<dbReference type="Pfam" id="PF00483">
    <property type="entry name" value="NTP_transferase"/>
    <property type="match status" value="1"/>
</dbReference>
<dbReference type="GO" id="GO:0005525">
    <property type="term" value="F:GTP binding"/>
    <property type="evidence" value="ECO:0007669"/>
    <property type="project" value="UniProtKB-KW"/>
</dbReference>
<evidence type="ECO:0000256" key="5">
    <source>
        <dbReference type="ARBA" id="ARBA00022741"/>
    </source>
</evidence>
<evidence type="ECO:0000256" key="6">
    <source>
        <dbReference type="ARBA" id="ARBA00023134"/>
    </source>
</evidence>
<proteinExistence type="inferred from homology"/>
<evidence type="ECO:0000259" key="9">
    <source>
        <dbReference type="Pfam" id="PF22640"/>
    </source>
</evidence>
<dbReference type="InterPro" id="IPR051161">
    <property type="entry name" value="Mannose-6P_isomerase_type2"/>
</dbReference>
<evidence type="ECO:0000256" key="4">
    <source>
        <dbReference type="ARBA" id="ARBA00022695"/>
    </source>
</evidence>
<dbReference type="GO" id="GO:0009298">
    <property type="term" value="P:GDP-mannose biosynthetic process"/>
    <property type="evidence" value="ECO:0007669"/>
    <property type="project" value="TreeGrafter"/>
</dbReference>
<gene>
    <name evidence="10" type="ORF">HGMM_F45G04C10</name>
</gene>
<keyword evidence="6" id="KW-0342">GTP-binding</keyword>
<evidence type="ECO:0000256" key="1">
    <source>
        <dbReference type="ARBA" id="ARBA00006115"/>
    </source>
</evidence>
<reference evidence="10" key="2">
    <citation type="journal article" date="2012" name="PLoS ONE">
        <title>A Deeply Branching Thermophilic Bacterium with an Ancient Acetyl-CoA Pathway Dominates a Subsurface Ecosystem.</title>
        <authorList>
            <person name="Takami H."/>
            <person name="Noguchi H."/>
            <person name="Takaki Y."/>
            <person name="Uchiyama I."/>
            <person name="Toyoda A."/>
            <person name="Nishi S."/>
            <person name="Chee G.-J."/>
            <person name="Arai W."/>
            <person name="Nunoura T."/>
            <person name="Itoh T."/>
            <person name="Hattori M."/>
            <person name="Takai K."/>
        </authorList>
    </citation>
    <scope>NUCLEOTIDE SEQUENCE</scope>
</reference>
<name>H5SLA1_9CHLR</name>